<dbReference type="InterPro" id="IPR037401">
    <property type="entry name" value="SnoaL-like"/>
</dbReference>
<gene>
    <name evidence="2" type="ORF">ABNE31_10805</name>
</gene>
<protein>
    <submittedName>
        <fullName evidence="2">Nuclear transport factor 2 family protein</fullName>
    </submittedName>
</protein>
<reference evidence="2" key="1">
    <citation type="submission" date="2024-05" db="EMBL/GenBank/DDBJ databases">
        <title>Draft Genome Sequences of Flagellimonas sp. MMG031 and Marinobacter sp. MMG032 Isolated from the dinoflagellate Symbiodinium pilosum.</title>
        <authorList>
            <person name="Shikuma N.J."/>
            <person name="Farrell M.V."/>
        </authorList>
    </citation>
    <scope>NUCLEOTIDE SEQUENCE</scope>
    <source>
        <strain evidence="2">MMG031</strain>
    </source>
</reference>
<dbReference type="RefSeq" id="WP_349351131.1">
    <property type="nucleotide sequence ID" value="NZ_CP157804.1"/>
</dbReference>
<evidence type="ECO:0000313" key="2">
    <source>
        <dbReference type="EMBL" id="XBQ22087.1"/>
    </source>
</evidence>
<proteinExistence type="predicted"/>
<dbReference type="SUPFAM" id="SSF54427">
    <property type="entry name" value="NTF2-like"/>
    <property type="match status" value="1"/>
</dbReference>
<feature type="domain" description="SnoaL-like" evidence="1">
    <location>
        <begin position="24"/>
        <end position="104"/>
    </location>
</feature>
<name>A0AAU7MXD4_9FLAO</name>
<dbReference type="Pfam" id="PF12680">
    <property type="entry name" value="SnoaL_2"/>
    <property type="match status" value="1"/>
</dbReference>
<sequence length="127" mass="13833">MQLQLPSNCGNSPKSELIKNLTVHFAAYQLDQVFQFLDDNISWTLVGNTPISGKAAFRSALENMSGNKVSKLTINDIVTHGKEAAVHGEMIMEDGGVFGFADFYGFTSAKGVKVKAITSYVIQKTQN</sequence>
<dbReference type="InterPro" id="IPR032710">
    <property type="entry name" value="NTF2-like_dom_sf"/>
</dbReference>
<dbReference type="KEGG" id="fld:ABNE31_10805"/>
<evidence type="ECO:0000259" key="1">
    <source>
        <dbReference type="Pfam" id="PF12680"/>
    </source>
</evidence>
<dbReference type="Gene3D" id="3.10.450.50">
    <property type="match status" value="1"/>
</dbReference>
<dbReference type="EMBL" id="CP157804">
    <property type="protein sequence ID" value="XBQ22087.1"/>
    <property type="molecule type" value="Genomic_DNA"/>
</dbReference>
<accession>A0AAU7MXD4</accession>
<organism evidence="2">
    <name type="scientific">Flagellimonas sp. MMG031</name>
    <dbReference type="NCBI Taxonomy" id="3158549"/>
    <lineage>
        <taxon>Bacteria</taxon>
        <taxon>Pseudomonadati</taxon>
        <taxon>Bacteroidota</taxon>
        <taxon>Flavobacteriia</taxon>
        <taxon>Flavobacteriales</taxon>
        <taxon>Flavobacteriaceae</taxon>
        <taxon>Flagellimonas</taxon>
    </lineage>
</organism>
<dbReference type="AlphaFoldDB" id="A0AAU7MXD4"/>